<keyword evidence="3" id="KW-1185">Reference proteome</keyword>
<protein>
    <submittedName>
        <fullName evidence="2">Uncharacterized protein</fullName>
    </submittedName>
</protein>
<dbReference type="Proteomes" id="UP000318017">
    <property type="component" value="Chromosome"/>
</dbReference>
<keyword evidence="1" id="KW-0472">Membrane</keyword>
<gene>
    <name evidence="2" type="ORF">Q31a_25040</name>
</gene>
<proteinExistence type="predicted"/>
<evidence type="ECO:0000256" key="1">
    <source>
        <dbReference type="SAM" id="Phobius"/>
    </source>
</evidence>
<evidence type="ECO:0000313" key="3">
    <source>
        <dbReference type="Proteomes" id="UP000318017"/>
    </source>
</evidence>
<dbReference type="RefSeq" id="WP_197356688.1">
    <property type="nucleotide sequence ID" value="NZ_CP036298.1"/>
</dbReference>
<dbReference type="AlphaFoldDB" id="A0A518G6H4"/>
<organism evidence="2 3">
    <name type="scientific">Aureliella helgolandensis</name>
    <dbReference type="NCBI Taxonomy" id="2527968"/>
    <lineage>
        <taxon>Bacteria</taxon>
        <taxon>Pseudomonadati</taxon>
        <taxon>Planctomycetota</taxon>
        <taxon>Planctomycetia</taxon>
        <taxon>Pirellulales</taxon>
        <taxon>Pirellulaceae</taxon>
        <taxon>Aureliella</taxon>
    </lineage>
</organism>
<dbReference type="KEGG" id="ahel:Q31a_25040"/>
<sequence>MSQNSSVNQSRFSRLRSATGAALTTNLLTPQRMWIGPALTAIVIVVVGWMTGRSVEDAVKTNLAEQLQVLLNATVDAQIPSE</sequence>
<keyword evidence="1" id="KW-0812">Transmembrane</keyword>
<feature type="transmembrane region" description="Helical" evidence="1">
    <location>
        <begin position="33"/>
        <end position="52"/>
    </location>
</feature>
<dbReference type="EMBL" id="CP036298">
    <property type="protein sequence ID" value="QDV24190.1"/>
    <property type="molecule type" value="Genomic_DNA"/>
</dbReference>
<evidence type="ECO:0000313" key="2">
    <source>
        <dbReference type="EMBL" id="QDV24190.1"/>
    </source>
</evidence>
<reference evidence="2 3" key="1">
    <citation type="submission" date="2019-02" db="EMBL/GenBank/DDBJ databases">
        <title>Deep-cultivation of Planctomycetes and their phenomic and genomic characterization uncovers novel biology.</title>
        <authorList>
            <person name="Wiegand S."/>
            <person name="Jogler M."/>
            <person name="Boedeker C."/>
            <person name="Pinto D."/>
            <person name="Vollmers J."/>
            <person name="Rivas-Marin E."/>
            <person name="Kohn T."/>
            <person name="Peeters S.H."/>
            <person name="Heuer A."/>
            <person name="Rast P."/>
            <person name="Oberbeckmann S."/>
            <person name="Bunk B."/>
            <person name="Jeske O."/>
            <person name="Meyerdierks A."/>
            <person name="Storesund J.E."/>
            <person name="Kallscheuer N."/>
            <person name="Luecker S."/>
            <person name="Lage O.M."/>
            <person name="Pohl T."/>
            <person name="Merkel B.J."/>
            <person name="Hornburger P."/>
            <person name="Mueller R.-W."/>
            <person name="Bruemmer F."/>
            <person name="Labrenz M."/>
            <person name="Spormann A.M."/>
            <person name="Op den Camp H."/>
            <person name="Overmann J."/>
            <person name="Amann R."/>
            <person name="Jetten M.S.M."/>
            <person name="Mascher T."/>
            <person name="Medema M.H."/>
            <person name="Devos D.P."/>
            <person name="Kaster A.-K."/>
            <person name="Ovreas L."/>
            <person name="Rohde M."/>
            <person name="Galperin M.Y."/>
            <person name="Jogler C."/>
        </authorList>
    </citation>
    <scope>NUCLEOTIDE SEQUENCE [LARGE SCALE GENOMIC DNA]</scope>
    <source>
        <strain evidence="2 3">Q31a</strain>
    </source>
</reference>
<name>A0A518G6H4_9BACT</name>
<keyword evidence="1" id="KW-1133">Transmembrane helix</keyword>
<accession>A0A518G6H4</accession>